<feature type="signal peptide" evidence="2">
    <location>
        <begin position="1"/>
        <end position="28"/>
    </location>
</feature>
<sequence>MTKHSLFHRAMALAASALLCLGAAQARAQEYPQRPITLVVPFGTGNIADNQGRMIARHLSDALGQPVVVENKPGAAGMIGTEQVARAPADGYTLLYGTHGTQAANLALQPHARIHPARDLRAVHSLFRQSTVLVTPSARPWRSLQELLEAARQSPGRITYASSGVGTQTHLASARFQEATKASFTHVPYNTASSMTDLLAGNVDLSFSYAESVLQHVAAGRLRALAINGKTRLAVLPDVPTVGEAGYPDAALEGWSGVFAPRGTPDAVVARLAREIAKATEAPEVKAAMARIGSYPMGLSDAAFQAFAEAEVPRWEQIVRNAGAGAR</sequence>
<dbReference type="PANTHER" id="PTHR42928">
    <property type="entry name" value="TRICARBOXYLATE-BINDING PROTEIN"/>
    <property type="match status" value="1"/>
</dbReference>
<dbReference type="EMBL" id="NKDB02000002">
    <property type="protein sequence ID" value="RKJ96527.1"/>
    <property type="molecule type" value="Genomic_DNA"/>
</dbReference>
<dbReference type="SUPFAM" id="SSF53850">
    <property type="entry name" value="Periplasmic binding protein-like II"/>
    <property type="match status" value="1"/>
</dbReference>
<dbReference type="Gene3D" id="3.40.190.150">
    <property type="entry name" value="Bordetella uptake gene, domain 1"/>
    <property type="match status" value="1"/>
</dbReference>
<dbReference type="RefSeq" id="WP_094438093.1">
    <property type="nucleotide sequence ID" value="NZ_NKDB02000002.1"/>
</dbReference>
<name>A0A3R7IFX6_9BURK</name>
<gene>
    <name evidence="3" type="ORF">CE154_010880</name>
</gene>
<organism evidence="3 4">
    <name type="scientific">Alicycliphilus denitrificans</name>
    <dbReference type="NCBI Taxonomy" id="179636"/>
    <lineage>
        <taxon>Bacteria</taxon>
        <taxon>Pseudomonadati</taxon>
        <taxon>Pseudomonadota</taxon>
        <taxon>Betaproteobacteria</taxon>
        <taxon>Burkholderiales</taxon>
        <taxon>Comamonadaceae</taxon>
        <taxon>Alicycliphilus</taxon>
    </lineage>
</organism>
<dbReference type="CDD" id="cd07012">
    <property type="entry name" value="PBP2_Bug_TTT"/>
    <property type="match status" value="1"/>
</dbReference>
<dbReference type="PIRSF" id="PIRSF017082">
    <property type="entry name" value="YflP"/>
    <property type="match status" value="1"/>
</dbReference>
<dbReference type="Gene3D" id="3.40.190.10">
    <property type="entry name" value="Periplasmic binding protein-like II"/>
    <property type="match status" value="1"/>
</dbReference>
<evidence type="ECO:0000313" key="4">
    <source>
        <dbReference type="Proteomes" id="UP000216225"/>
    </source>
</evidence>
<protein>
    <submittedName>
        <fullName evidence="3">Tripartite tricarboxylate transporter substrate binding protein</fullName>
    </submittedName>
</protein>
<dbReference type="PANTHER" id="PTHR42928:SF5">
    <property type="entry name" value="BLR1237 PROTEIN"/>
    <property type="match status" value="1"/>
</dbReference>
<dbReference type="InterPro" id="IPR005064">
    <property type="entry name" value="BUG"/>
</dbReference>
<comment type="caution">
    <text evidence="3">The sequence shown here is derived from an EMBL/GenBank/DDBJ whole genome shotgun (WGS) entry which is preliminary data.</text>
</comment>
<evidence type="ECO:0000313" key="3">
    <source>
        <dbReference type="EMBL" id="RKJ96527.1"/>
    </source>
</evidence>
<keyword evidence="2" id="KW-0732">Signal</keyword>
<dbReference type="AlphaFoldDB" id="A0A3R7IFX6"/>
<comment type="similarity">
    <text evidence="1">Belongs to the UPF0065 (bug) family.</text>
</comment>
<proteinExistence type="inferred from homology"/>
<dbReference type="InterPro" id="IPR042100">
    <property type="entry name" value="Bug_dom1"/>
</dbReference>
<dbReference type="Pfam" id="PF03401">
    <property type="entry name" value="TctC"/>
    <property type="match status" value="1"/>
</dbReference>
<reference evidence="3 4" key="1">
    <citation type="submission" date="2018-09" db="EMBL/GenBank/DDBJ databases">
        <title>Genome comparison of Alicycliphilus sp. BQ1, a polyurethanolytic bacterium, with its closest phylogenetic relatives Alicycliphilus denitrificans BC and K601, unable to attack polyurethane.</title>
        <authorList>
            <person name="Loza-Tavera H."/>
            <person name="Lozano L."/>
            <person name="Cevallos M."/>
            <person name="Maya-Lucas O."/>
            <person name="Garcia-Mena J."/>
            <person name="Hernandez J."/>
        </authorList>
    </citation>
    <scope>NUCLEOTIDE SEQUENCE [LARGE SCALE GENOMIC DNA]</scope>
    <source>
        <strain evidence="3 4">BQ1</strain>
    </source>
</reference>
<evidence type="ECO:0000256" key="2">
    <source>
        <dbReference type="SAM" id="SignalP"/>
    </source>
</evidence>
<accession>A0A3R7IFX6</accession>
<evidence type="ECO:0000256" key="1">
    <source>
        <dbReference type="ARBA" id="ARBA00006987"/>
    </source>
</evidence>
<dbReference type="Proteomes" id="UP000216225">
    <property type="component" value="Unassembled WGS sequence"/>
</dbReference>
<feature type="chain" id="PRO_5018731738" evidence="2">
    <location>
        <begin position="29"/>
        <end position="327"/>
    </location>
</feature>